<evidence type="ECO:0000313" key="2">
    <source>
        <dbReference type="Proteomes" id="UP001501759"/>
    </source>
</evidence>
<dbReference type="RefSeq" id="WP_345651480.1">
    <property type="nucleotide sequence ID" value="NZ_BAABKB010000016.1"/>
</dbReference>
<gene>
    <name evidence="1" type="ORF">GCM10023335_43010</name>
</gene>
<keyword evidence="2" id="KW-1185">Reference proteome</keyword>
<name>A0ABP9J135_9ACTN</name>
<proteinExistence type="predicted"/>
<sequence length="46" mass="5194">MDISNSNVEELADLAELEFSPITPEEAADLDDRVYLLGVRPEFVNR</sequence>
<evidence type="ECO:0000313" key="1">
    <source>
        <dbReference type="EMBL" id="GAA5016870.1"/>
    </source>
</evidence>
<dbReference type="EMBL" id="BAABKB010000016">
    <property type="protein sequence ID" value="GAA5016870.1"/>
    <property type="molecule type" value="Genomic_DNA"/>
</dbReference>
<dbReference type="Proteomes" id="UP001501759">
    <property type="component" value="Unassembled WGS sequence"/>
</dbReference>
<accession>A0ABP9J135</accession>
<protein>
    <submittedName>
        <fullName evidence="1">Uncharacterized protein</fullName>
    </submittedName>
</protein>
<comment type="caution">
    <text evidence="1">The sequence shown here is derived from an EMBL/GenBank/DDBJ whole genome shotgun (WGS) entry which is preliminary data.</text>
</comment>
<organism evidence="1 2">
    <name type="scientific">Streptomyces siamensis</name>
    <dbReference type="NCBI Taxonomy" id="1274986"/>
    <lineage>
        <taxon>Bacteria</taxon>
        <taxon>Bacillati</taxon>
        <taxon>Actinomycetota</taxon>
        <taxon>Actinomycetes</taxon>
        <taxon>Kitasatosporales</taxon>
        <taxon>Streptomycetaceae</taxon>
        <taxon>Streptomyces</taxon>
    </lineage>
</organism>
<reference evidence="2" key="1">
    <citation type="journal article" date="2019" name="Int. J. Syst. Evol. Microbiol.">
        <title>The Global Catalogue of Microorganisms (GCM) 10K type strain sequencing project: providing services to taxonomists for standard genome sequencing and annotation.</title>
        <authorList>
            <consortium name="The Broad Institute Genomics Platform"/>
            <consortium name="The Broad Institute Genome Sequencing Center for Infectious Disease"/>
            <person name="Wu L."/>
            <person name="Ma J."/>
        </authorList>
    </citation>
    <scope>NUCLEOTIDE SEQUENCE [LARGE SCALE GENOMIC DNA]</scope>
    <source>
        <strain evidence="2">JCM 18409</strain>
    </source>
</reference>